<name>A0A3N6X955_9ACTN</name>
<evidence type="ECO:0000313" key="11">
    <source>
        <dbReference type="Proteomes" id="UP000275225"/>
    </source>
</evidence>
<keyword evidence="5 9" id="KW-0479">Metal-binding</keyword>
<feature type="binding site" evidence="9">
    <location>
        <position position="118"/>
    </location>
    <ligand>
        <name>Zn(2+)</name>
        <dbReference type="ChEBI" id="CHEBI:29105"/>
        <note>catalytic</note>
    </ligand>
</feature>
<dbReference type="HAMAP" id="MF_00009">
    <property type="entry name" value="Endoribonucl_YbeY"/>
    <property type="match status" value="1"/>
</dbReference>
<keyword evidence="2 9" id="KW-0690">Ribosome biogenesis</keyword>
<dbReference type="InterPro" id="IPR023091">
    <property type="entry name" value="MetalPrtase_cat_dom_sf_prd"/>
</dbReference>
<keyword evidence="7 9" id="KW-0378">Hydrolase</keyword>
<feature type="binding site" evidence="9">
    <location>
        <position position="122"/>
    </location>
    <ligand>
        <name>Zn(2+)</name>
        <dbReference type="ChEBI" id="CHEBI:29105"/>
        <note>catalytic</note>
    </ligand>
</feature>
<gene>
    <name evidence="9 10" type="primary">ybeY</name>
    <name evidence="10" type="ORF">EHW97_01210</name>
</gene>
<evidence type="ECO:0000313" key="10">
    <source>
        <dbReference type="EMBL" id="RQN10138.1"/>
    </source>
</evidence>
<dbReference type="GO" id="GO:0004521">
    <property type="term" value="F:RNA endonuclease activity"/>
    <property type="evidence" value="ECO:0007669"/>
    <property type="project" value="UniProtKB-UniRule"/>
</dbReference>
<dbReference type="GO" id="GO:0004222">
    <property type="term" value="F:metalloendopeptidase activity"/>
    <property type="evidence" value="ECO:0007669"/>
    <property type="project" value="InterPro"/>
</dbReference>
<evidence type="ECO:0000256" key="4">
    <source>
        <dbReference type="ARBA" id="ARBA00022722"/>
    </source>
</evidence>
<keyword evidence="11" id="KW-1185">Reference proteome</keyword>
<evidence type="ECO:0000256" key="9">
    <source>
        <dbReference type="HAMAP-Rule" id="MF_00009"/>
    </source>
</evidence>
<proteinExistence type="inferred from homology"/>
<comment type="subcellular location">
    <subcellularLocation>
        <location evidence="9">Cytoplasm</location>
    </subcellularLocation>
</comment>
<evidence type="ECO:0000256" key="3">
    <source>
        <dbReference type="ARBA" id="ARBA00022552"/>
    </source>
</evidence>
<dbReference type="InterPro" id="IPR002036">
    <property type="entry name" value="YbeY"/>
</dbReference>
<comment type="caution">
    <text evidence="10">The sequence shown here is derived from an EMBL/GenBank/DDBJ whole genome shotgun (WGS) entry which is preliminary data.</text>
</comment>
<evidence type="ECO:0000256" key="2">
    <source>
        <dbReference type="ARBA" id="ARBA00022517"/>
    </source>
</evidence>
<dbReference type="GO" id="GO:0006364">
    <property type="term" value="P:rRNA processing"/>
    <property type="evidence" value="ECO:0007669"/>
    <property type="project" value="UniProtKB-UniRule"/>
</dbReference>
<evidence type="ECO:0000256" key="8">
    <source>
        <dbReference type="ARBA" id="ARBA00022833"/>
    </source>
</evidence>
<keyword evidence="8 9" id="KW-0862">Zinc</keyword>
<evidence type="ECO:0000256" key="7">
    <source>
        <dbReference type="ARBA" id="ARBA00022801"/>
    </source>
</evidence>
<comment type="cofactor">
    <cofactor evidence="9">
        <name>Zn(2+)</name>
        <dbReference type="ChEBI" id="CHEBI:29105"/>
    </cofactor>
    <text evidence="9">Binds 1 zinc ion.</text>
</comment>
<comment type="similarity">
    <text evidence="1 9">Belongs to the endoribonuclease YbeY family.</text>
</comment>
<keyword evidence="6 9" id="KW-0255">Endonuclease</keyword>
<dbReference type="InterPro" id="IPR020549">
    <property type="entry name" value="YbeY_CS"/>
</dbReference>
<protein>
    <recommendedName>
        <fullName evidence="9">Endoribonuclease YbeY</fullName>
        <ecNumber evidence="9">3.1.-.-</ecNumber>
    </recommendedName>
</protein>
<dbReference type="NCBIfam" id="TIGR00043">
    <property type="entry name" value="rRNA maturation RNase YbeY"/>
    <property type="match status" value="1"/>
</dbReference>
<dbReference type="PANTHER" id="PTHR46986:SF1">
    <property type="entry name" value="ENDORIBONUCLEASE YBEY, CHLOROPLASTIC"/>
    <property type="match status" value="1"/>
</dbReference>
<dbReference type="Gene3D" id="3.40.390.30">
    <property type="entry name" value="Metalloproteases ('zincins'), catalytic domain"/>
    <property type="match status" value="1"/>
</dbReference>
<dbReference type="AlphaFoldDB" id="A0A3N6X955"/>
<accession>A0A3N6X955</accession>
<evidence type="ECO:0000256" key="6">
    <source>
        <dbReference type="ARBA" id="ARBA00022759"/>
    </source>
</evidence>
<dbReference type="PANTHER" id="PTHR46986">
    <property type="entry name" value="ENDORIBONUCLEASE YBEY, CHLOROPLASTIC"/>
    <property type="match status" value="1"/>
</dbReference>
<comment type="function">
    <text evidence="9">Single strand-specific metallo-endoribonuclease involved in late-stage 70S ribosome quality control and in maturation of the 3' terminus of the 16S rRNA.</text>
</comment>
<dbReference type="OrthoDB" id="9807740at2"/>
<keyword evidence="3 9" id="KW-0698">rRNA processing</keyword>
<keyword evidence="9" id="KW-0963">Cytoplasm</keyword>
<evidence type="ECO:0000256" key="1">
    <source>
        <dbReference type="ARBA" id="ARBA00010875"/>
    </source>
</evidence>
<dbReference type="EMBL" id="RQJX01000001">
    <property type="protein sequence ID" value="RQN10138.1"/>
    <property type="molecule type" value="Genomic_DNA"/>
</dbReference>
<dbReference type="SUPFAM" id="SSF55486">
    <property type="entry name" value="Metalloproteases ('zincins'), catalytic domain"/>
    <property type="match status" value="1"/>
</dbReference>
<sequence length="160" mass="17786">MSVDVLNESGVDVDVTTLTRLCRFVLRRMRLHPQTEMTMRLVEPATIATLNEQWMGKQGPTDVLSFPMDELTPGRDEPDDDEDPGYLGDIALCPQIAEQQAPAAGHDRDDEIALLTVHGMLHLMGYDHATPEEHAEMFGIQGRLLVEWHETAAGKDPDAP</sequence>
<feature type="binding site" evidence="9">
    <location>
        <position position="128"/>
    </location>
    <ligand>
        <name>Zn(2+)</name>
        <dbReference type="ChEBI" id="CHEBI:29105"/>
        <note>catalytic</note>
    </ligand>
</feature>
<dbReference type="EC" id="3.1.-.-" evidence="9"/>
<evidence type="ECO:0000256" key="5">
    <source>
        <dbReference type="ARBA" id="ARBA00022723"/>
    </source>
</evidence>
<dbReference type="Pfam" id="PF02130">
    <property type="entry name" value="YbeY"/>
    <property type="match status" value="1"/>
</dbReference>
<dbReference type="RefSeq" id="WP_124235334.1">
    <property type="nucleotide sequence ID" value="NZ_JBHUFI010000007.1"/>
</dbReference>
<organism evidence="10 11">
    <name type="scientific">Aeromicrobium camelliae</name>
    <dbReference type="NCBI Taxonomy" id="1538144"/>
    <lineage>
        <taxon>Bacteria</taxon>
        <taxon>Bacillati</taxon>
        <taxon>Actinomycetota</taxon>
        <taxon>Actinomycetes</taxon>
        <taxon>Propionibacteriales</taxon>
        <taxon>Nocardioidaceae</taxon>
        <taxon>Aeromicrobium</taxon>
    </lineage>
</organism>
<reference evidence="10 11" key="1">
    <citation type="submission" date="2018-11" db="EMBL/GenBank/DDBJ databases">
        <authorList>
            <person name="Li F."/>
        </authorList>
    </citation>
    <scope>NUCLEOTIDE SEQUENCE [LARGE SCALE GENOMIC DNA]</scope>
    <source>
        <strain evidence="10 11">YS17T</strain>
    </source>
</reference>
<dbReference type="GO" id="GO:0005737">
    <property type="term" value="C:cytoplasm"/>
    <property type="evidence" value="ECO:0007669"/>
    <property type="project" value="UniProtKB-SubCell"/>
</dbReference>
<dbReference type="GO" id="GO:0008270">
    <property type="term" value="F:zinc ion binding"/>
    <property type="evidence" value="ECO:0007669"/>
    <property type="project" value="UniProtKB-UniRule"/>
</dbReference>
<dbReference type="PROSITE" id="PS01306">
    <property type="entry name" value="UPF0054"/>
    <property type="match status" value="1"/>
</dbReference>
<keyword evidence="4 9" id="KW-0540">Nuclease</keyword>
<dbReference type="Proteomes" id="UP000275225">
    <property type="component" value="Unassembled WGS sequence"/>
</dbReference>